<sequence length="464" mass="52188">MGLGKKWFLWSQVVIGMLLVQAFATGMQILSRIILVEGTFVFALMTYRHLDNRCYGIVLLWAEKYNSYLCNKFPQFSSYCHICLINFTQCRLERLNLHTKEGKVKCIGALMCVSGALITSLYKGKSYYIISHHHTSNDSHTIPHTTHTNWPLGTLMLVGSCFSCSAWFLIQVKLKRIFPYRYWAILLTCLIGAVQSAIIVYTGMQLLSRIILVKGTFVFALITYRNVVAAICVAPLAYYFEIRMERLRLGSKEGKVKTIGALLCVSGALLTALYKGNEFFISNHHSDHHSPIIITPHHHWTRGTIMLLASTLAYSSWFIVQVKLQKQLPFVYLSTMLTCILSSFQSVILGLCLNTDSIAWSLGWNLQLVTIIYSGILATAVNLCLLSWAISVQGPTYPPMFNPLALIFVAFLEALTLGEPITVGTLIGVVLIIFGLYSFLWGKRKEMQRVKEEAANSSANHELN</sequence>
<feature type="transmembrane region" description="Helical" evidence="6">
    <location>
        <begin position="371"/>
        <end position="390"/>
    </location>
</feature>
<feature type="domain" description="EamA" evidence="7">
    <location>
        <begin position="302"/>
        <end position="438"/>
    </location>
</feature>
<dbReference type="InterPro" id="IPR030184">
    <property type="entry name" value="WAT1-related"/>
</dbReference>
<comment type="caution">
    <text evidence="8">The sequence shown here is derived from an EMBL/GenBank/DDBJ whole genome shotgun (WGS) entry which is preliminary data.</text>
</comment>
<reference evidence="8 9" key="1">
    <citation type="journal article" date="2020" name="bioRxiv">
        <title>Sequence and annotation of 42 cannabis genomes reveals extensive copy number variation in cannabinoid synthesis and pathogen resistance genes.</title>
        <authorList>
            <person name="Mckernan K.J."/>
            <person name="Helbert Y."/>
            <person name="Kane L.T."/>
            <person name="Ebling H."/>
            <person name="Zhang L."/>
            <person name="Liu B."/>
            <person name="Eaton Z."/>
            <person name="Mclaughlin S."/>
            <person name="Kingan S."/>
            <person name="Baybayan P."/>
            <person name="Concepcion G."/>
            <person name="Jordan M."/>
            <person name="Riva A."/>
            <person name="Barbazuk W."/>
            <person name="Harkins T."/>
        </authorList>
    </citation>
    <scope>NUCLEOTIDE SEQUENCE [LARGE SCALE GENOMIC DNA]</scope>
    <source>
        <strain evidence="9">cv. Jamaican Lion 4</strain>
        <tissue evidence="8">Leaf</tissue>
    </source>
</reference>
<dbReference type="GO" id="GO:0016020">
    <property type="term" value="C:membrane"/>
    <property type="evidence" value="ECO:0007669"/>
    <property type="project" value="UniProtKB-SubCell"/>
</dbReference>
<dbReference type="Pfam" id="PF00892">
    <property type="entry name" value="EamA"/>
    <property type="match status" value="1"/>
</dbReference>
<keyword evidence="5 6" id="KW-0472">Membrane</keyword>
<proteinExistence type="inferred from homology"/>
<dbReference type="InterPro" id="IPR000620">
    <property type="entry name" value="EamA_dom"/>
</dbReference>
<feature type="transmembrane region" description="Helical" evidence="6">
    <location>
        <begin position="216"/>
        <end position="238"/>
    </location>
</feature>
<evidence type="ECO:0000256" key="3">
    <source>
        <dbReference type="ARBA" id="ARBA00022692"/>
    </source>
</evidence>
<feature type="transmembrane region" description="Helical" evidence="6">
    <location>
        <begin position="300"/>
        <end position="319"/>
    </location>
</feature>
<dbReference type="SUPFAM" id="SSF103481">
    <property type="entry name" value="Multidrug resistance efflux transporter EmrE"/>
    <property type="match status" value="1"/>
</dbReference>
<name>A0A7J6HUI5_CANSA</name>
<keyword evidence="9" id="KW-1185">Reference proteome</keyword>
<keyword evidence="3 6" id="KW-0812">Transmembrane</keyword>
<evidence type="ECO:0000256" key="1">
    <source>
        <dbReference type="ARBA" id="ARBA00004141"/>
    </source>
</evidence>
<evidence type="ECO:0000259" key="7">
    <source>
        <dbReference type="Pfam" id="PF00892"/>
    </source>
</evidence>
<feature type="transmembrane region" description="Helical" evidence="6">
    <location>
        <begin position="150"/>
        <end position="170"/>
    </location>
</feature>
<dbReference type="GO" id="GO:0022857">
    <property type="term" value="F:transmembrane transporter activity"/>
    <property type="evidence" value="ECO:0007669"/>
    <property type="project" value="InterPro"/>
</dbReference>
<evidence type="ECO:0000256" key="2">
    <source>
        <dbReference type="ARBA" id="ARBA00007635"/>
    </source>
</evidence>
<dbReference type="EMBL" id="JAATIQ010000022">
    <property type="protein sequence ID" value="KAF4398876.1"/>
    <property type="molecule type" value="Genomic_DNA"/>
</dbReference>
<evidence type="ECO:0000256" key="5">
    <source>
        <dbReference type="ARBA" id="ARBA00023136"/>
    </source>
</evidence>
<evidence type="ECO:0000256" key="6">
    <source>
        <dbReference type="SAM" id="Phobius"/>
    </source>
</evidence>
<feature type="transmembrane region" description="Helical" evidence="6">
    <location>
        <begin position="397"/>
        <end position="415"/>
    </location>
</feature>
<feature type="transmembrane region" description="Helical" evidence="6">
    <location>
        <begin position="182"/>
        <end position="204"/>
    </location>
</feature>
<evidence type="ECO:0000313" key="8">
    <source>
        <dbReference type="EMBL" id="KAF4398876.1"/>
    </source>
</evidence>
<feature type="transmembrane region" description="Helical" evidence="6">
    <location>
        <begin position="7"/>
        <end position="23"/>
    </location>
</feature>
<keyword evidence="4 6" id="KW-1133">Transmembrane helix</keyword>
<feature type="transmembrane region" description="Helical" evidence="6">
    <location>
        <begin position="29"/>
        <end position="47"/>
    </location>
</feature>
<comment type="subcellular location">
    <subcellularLocation>
        <location evidence="1">Membrane</location>
        <topology evidence="1">Multi-pass membrane protein</topology>
    </subcellularLocation>
</comment>
<gene>
    <name evidence="8" type="ORF">G4B88_023470</name>
</gene>
<feature type="transmembrane region" description="Helical" evidence="6">
    <location>
        <begin position="259"/>
        <end position="276"/>
    </location>
</feature>
<feature type="transmembrane region" description="Helical" evidence="6">
    <location>
        <begin position="104"/>
        <end position="122"/>
    </location>
</feature>
<evidence type="ECO:0000313" key="9">
    <source>
        <dbReference type="Proteomes" id="UP000583929"/>
    </source>
</evidence>
<feature type="transmembrane region" description="Helical" evidence="6">
    <location>
        <begin position="421"/>
        <end position="441"/>
    </location>
</feature>
<feature type="transmembrane region" description="Helical" evidence="6">
    <location>
        <begin position="331"/>
        <end position="351"/>
    </location>
</feature>
<evidence type="ECO:0000256" key="4">
    <source>
        <dbReference type="ARBA" id="ARBA00022989"/>
    </source>
</evidence>
<dbReference type="AlphaFoldDB" id="A0A7J6HUI5"/>
<organism evidence="8 9">
    <name type="scientific">Cannabis sativa</name>
    <name type="common">Hemp</name>
    <name type="synonym">Marijuana</name>
    <dbReference type="NCBI Taxonomy" id="3483"/>
    <lineage>
        <taxon>Eukaryota</taxon>
        <taxon>Viridiplantae</taxon>
        <taxon>Streptophyta</taxon>
        <taxon>Embryophyta</taxon>
        <taxon>Tracheophyta</taxon>
        <taxon>Spermatophyta</taxon>
        <taxon>Magnoliopsida</taxon>
        <taxon>eudicotyledons</taxon>
        <taxon>Gunneridae</taxon>
        <taxon>Pentapetalae</taxon>
        <taxon>rosids</taxon>
        <taxon>fabids</taxon>
        <taxon>Rosales</taxon>
        <taxon>Cannabaceae</taxon>
        <taxon>Cannabis</taxon>
    </lineage>
</organism>
<accession>A0A7J6HUI5</accession>
<dbReference type="InterPro" id="IPR037185">
    <property type="entry name" value="EmrE-like"/>
</dbReference>
<dbReference type="PANTHER" id="PTHR31218">
    <property type="entry name" value="WAT1-RELATED PROTEIN"/>
    <property type="match status" value="1"/>
</dbReference>
<comment type="similarity">
    <text evidence="2">Belongs to the drug/metabolite transporter (DMT) superfamily. Plant drug/metabolite exporter (P-DME) (TC 2.A.7.4) family.</text>
</comment>
<protein>
    <recommendedName>
        <fullName evidence="7">EamA domain-containing protein</fullName>
    </recommendedName>
</protein>
<dbReference type="Proteomes" id="UP000583929">
    <property type="component" value="Unassembled WGS sequence"/>
</dbReference>